<protein>
    <submittedName>
        <fullName evidence="1">Uncharacterized protein</fullName>
    </submittedName>
</protein>
<reference evidence="1" key="1">
    <citation type="submission" date="2024-09" db="EMBL/GenBank/DDBJ databases">
        <title>Black Yeasts Isolated from many extreme environments.</title>
        <authorList>
            <person name="Coleine C."/>
            <person name="Stajich J.E."/>
            <person name="Selbmann L."/>
        </authorList>
    </citation>
    <scope>NUCLEOTIDE SEQUENCE</scope>
    <source>
        <strain evidence="1">CCFEE 5737</strain>
    </source>
</reference>
<gene>
    <name evidence="1" type="ORF">LTS18_001640</name>
</gene>
<organism evidence="1 2">
    <name type="scientific">Coniosporium uncinatum</name>
    <dbReference type="NCBI Taxonomy" id="93489"/>
    <lineage>
        <taxon>Eukaryota</taxon>
        <taxon>Fungi</taxon>
        <taxon>Dikarya</taxon>
        <taxon>Ascomycota</taxon>
        <taxon>Pezizomycotina</taxon>
        <taxon>Dothideomycetes</taxon>
        <taxon>Dothideomycetes incertae sedis</taxon>
        <taxon>Coniosporium</taxon>
    </lineage>
</organism>
<keyword evidence="2" id="KW-1185">Reference proteome</keyword>
<dbReference type="Proteomes" id="UP001186974">
    <property type="component" value="Unassembled WGS sequence"/>
</dbReference>
<comment type="caution">
    <text evidence="1">The sequence shown here is derived from an EMBL/GenBank/DDBJ whole genome shotgun (WGS) entry which is preliminary data.</text>
</comment>
<dbReference type="EMBL" id="JAWDJW010005799">
    <property type="protein sequence ID" value="KAK3066557.1"/>
    <property type="molecule type" value="Genomic_DNA"/>
</dbReference>
<evidence type="ECO:0000313" key="1">
    <source>
        <dbReference type="EMBL" id="KAK3066557.1"/>
    </source>
</evidence>
<feature type="non-terminal residue" evidence="1">
    <location>
        <position position="1"/>
    </location>
</feature>
<accession>A0ACC3DEH2</accession>
<name>A0ACC3DEH2_9PEZI</name>
<feature type="non-terminal residue" evidence="1">
    <location>
        <position position="357"/>
    </location>
</feature>
<evidence type="ECO:0000313" key="2">
    <source>
        <dbReference type="Proteomes" id="UP001186974"/>
    </source>
</evidence>
<proteinExistence type="predicted"/>
<sequence>RLALLGDDCKWYRIILDEAQCIKNKDTKSAKAACQLQAMYRFCMTGTPMMNNIGELFSLIHFLRIRPYNEWTRFNSEIWQPVKANNYRREGAMTKLQALTKALMLRRNKQSEIDGEKILKNLPPRTTAVDNPDFSQDERDYYDALEGKMQLRFNRYLEAGTATRNYANVLVLLLRLRQACCHPHLIKDFAVAANAEVSADDMRDLAKAFHPDVVKRIKNKIADVRKEIQEIEGDGPETADVAFSCPVCYESSENPAIFFPCGHDTCSECFGKITDPSRALAEGNENADYKCPECRSKVEANKVIDLNTFKQVHMPDELKGGDLLDKTAVADEDSETDSDEDSDEDSDDETGSLDGFI</sequence>